<evidence type="ECO:0000259" key="1">
    <source>
        <dbReference type="Pfam" id="PF07734"/>
    </source>
</evidence>
<dbReference type="NCBIfam" id="TIGR01640">
    <property type="entry name" value="F_box_assoc_1"/>
    <property type="match status" value="1"/>
</dbReference>
<evidence type="ECO:0000313" key="2">
    <source>
        <dbReference type="EMBL" id="KAL1195018.1"/>
    </source>
</evidence>
<dbReference type="PANTHER" id="PTHR31672:SF13">
    <property type="entry name" value="F-BOX PROTEIN CPR30-LIKE"/>
    <property type="match status" value="1"/>
</dbReference>
<proteinExistence type="predicted"/>
<dbReference type="InterPro" id="IPR006527">
    <property type="entry name" value="F-box-assoc_dom_typ1"/>
</dbReference>
<dbReference type="Proteomes" id="UP001558713">
    <property type="component" value="Unassembled WGS sequence"/>
</dbReference>
<dbReference type="PANTHER" id="PTHR31672">
    <property type="entry name" value="BNACNNG10540D PROTEIN"/>
    <property type="match status" value="1"/>
</dbReference>
<dbReference type="Pfam" id="PF07734">
    <property type="entry name" value="FBA_1"/>
    <property type="match status" value="1"/>
</dbReference>
<dbReference type="InterPro" id="IPR050796">
    <property type="entry name" value="SCF_F-box_component"/>
</dbReference>
<dbReference type="AlphaFoldDB" id="A0ABD0ZK24"/>
<evidence type="ECO:0000313" key="3">
    <source>
        <dbReference type="Proteomes" id="UP001558713"/>
    </source>
</evidence>
<reference evidence="2 3" key="1">
    <citation type="submission" date="2024-04" db="EMBL/GenBank/DDBJ databases">
        <title>Genome assembly C_amara_ONT_v2.</title>
        <authorList>
            <person name="Yant L."/>
            <person name="Moore C."/>
            <person name="Slenker M."/>
        </authorList>
    </citation>
    <scope>NUCLEOTIDE SEQUENCE [LARGE SCALE GENOMIC DNA]</scope>
    <source>
        <tissue evidence="2">Leaf</tissue>
    </source>
</reference>
<feature type="domain" description="F-box associated beta-propeller type 1" evidence="1">
    <location>
        <begin position="8"/>
        <end position="205"/>
    </location>
</feature>
<accession>A0ABD0ZK24</accession>
<organism evidence="2 3">
    <name type="scientific">Cardamine amara subsp. amara</name>
    <dbReference type="NCBI Taxonomy" id="228776"/>
    <lineage>
        <taxon>Eukaryota</taxon>
        <taxon>Viridiplantae</taxon>
        <taxon>Streptophyta</taxon>
        <taxon>Embryophyta</taxon>
        <taxon>Tracheophyta</taxon>
        <taxon>Spermatophyta</taxon>
        <taxon>Magnoliopsida</taxon>
        <taxon>eudicotyledons</taxon>
        <taxon>Gunneridae</taxon>
        <taxon>Pentapetalae</taxon>
        <taxon>rosids</taxon>
        <taxon>malvids</taxon>
        <taxon>Brassicales</taxon>
        <taxon>Brassicaceae</taxon>
        <taxon>Cardamineae</taxon>
        <taxon>Cardamine</taxon>
    </lineage>
</organism>
<dbReference type="EMBL" id="JBANAX010000737">
    <property type="protein sequence ID" value="KAL1195018.1"/>
    <property type="molecule type" value="Genomic_DNA"/>
</dbReference>
<dbReference type="InterPro" id="IPR017451">
    <property type="entry name" value="F-box-assoc_interact_dom"/>
</dbReference>
<keyword evidence="3" id="KW-1185">Reference proteome</keyword>
<name>A0ABD0ZK24_CARAN</name>
<gene>
    <name evidence="2" type="ORF">V5N11_031110</name>
</gene>
<comment type="caution">
    <text evidence="2">The sequence shown here is derived from an EMBL/GenBank/DDBJ whole genome shotgun (WGS) entry which is preliminary data.</text>
</comment>
<sequence>MYKFDIRGFEIYDINSNSWRNLDVTPIPDHYLPYSSYNRVSLKGKTYWLAYDDKEKQLGLITFDYTRERFERLCLPYQCAHYESESISVVGEEKLLVLLQRRKTRRREIWVTNKIDEETKEMSWSKLLEVGVSSVCNTLLSSFFVDEEKKTVVCCEKCIYNGHLVIKVLSVVGEDIKAKQEDLRVKPMRPCKLVLSNYVPSLIQIQQPSPKGKGKRKSIEEDMAILHRKIRL</sequence>
<protein>
    <submittedName>
        <fullName evidence="2">F-box protein</fullName>
    </submittedName>
</protein>